<evidence type="ECO:0000313" key="11">
    <source>
        <dbReference type="EMBL" id="CAG7785985.1"/>
    </source>
</evidence>
<dbReference type="EMBL" id="CAJVCH010308311">
    <property type="protein sequence ID" value="CAG7785985.1"/>
    <property type="molecule type" value="Genomic_DNA"/>
</dbReference>
<evidence type="ECO:0000313" key="12">
    <source>
        <dbReference type="Proteomes" id="UP000708208"/>
    </source>
</evidence>
<dbReference type="Pfam" id="PF09377">
    <property type="entry name" value="SBDS_domain_II"/>
    <property type="match status" value="1"/>
</dbReference>
<evidence type="ECO:0000259" key="8">
    <source>
        <dbReference type="Pfam" id="PF01172"/>
    </source>
</evidence>
<organism evidence="11 12">
    <name type="scientific">Allacma fusca</name>
    <dbReference type="NCBI Taxonomy" id="39272"/>
    <lineage>
        <taxon>Eukaryota</taxon>
        <taxon>Metazoa</taxon>
        <taxon>Ecdysozoa</taxon>
        <taxon>Arthropoda</taxon>
        <taxon>Hexapoda</taxon>
        <taxon>Collembola</taxon>
        <taxon>Symphypleona</taxon>
        <taxon>Sminthuridae</taxon>
        <taxon>Allacma</taxon>
    </lineage>
</organism>
<keyword evidence="6" id="KW-0690">Ribosome biogenesis</keyword>
<dbReference type="InterPro" id="IPR002140">
    <property type="entry name" value="Sdo1/SBDS"/>
</dbReference>
<keyword evidence="7" id="KW-0539">Nucleus</keyword>
<comment type="similarity">
    <text evidence="3">Belongs to the SDO1/SBDS family.</text>
</comment>
<feature type="domain" description="Ribosome maturation protein SDO1/SBDS N-terminal" evidence="8">
    <location>
        <begin position="15"/>
        <end position="101"/>
    </location>
</feature>
<comment type="caution">
    <text evidence="11">The sequence shown here is derived from an EMBL/GenBank/DDBJ whole genome shotgun (WGS) entry which is preliminary data.</text>
</comment>
<name>A0A8J2KG34_9HEXA</name>
<dbReference type="PANTHER" id="PTHR10927:SF1">
    <property type="entry name" value="RIBOSOME MATURATION PROTEIN SBDS"/>
    <property type="match status" value="1"/>
</dbReference>
<evidence type="ECO:0000256" key="1">
    <source>
        <dbReference type="ARBA" id="ARBA00004123"/>
    </source>
</evidence>
<dbReference type="PROSITE" id="PS01267">
    <property type="entry name" value="UPF0023"/>
    <property type="match status" value="1"/>
</dbReference>
<feature type="domain" description="Ribosome maturation protein SDO1/SBDS central" evidence="9">
    <location>
        <begin position="110"/>
        <end position="171"/>
    </location>
</feature>
<dbReference type="GO" id="GO:0042256">
    <property type="term" value="P:cytosolic ribosome assembly"/>
    <property type="evidence" value="ECO:0007669"/>
    <property type="project" value="InterPro"/>
</dbReference>
<dbReference type="InterPro" id="IPR039100">
    <property type="entry name" value="Sdo1/SBDS-like"/>
</dbReference>
<dbReference type="GO" id="GO:0005737">
    <property type="term" value="C:cytoplasm"/>
    <property type="evidence" value="ECO:0007669"/>
    <property type="project" value="UniProtKB-SubCell"/>
</dbReference>
<dbReference type="GO" id="GO:0005634">
    <property type="term" value="C:nucleus"/>
    <property type="evidence" value="ECO:0007669"/>
    <property type="project" value="UniProtKB-SubCell"/>
</dbReference>
<dbReference type="InterPro" id="IPR018023">
    <property type="entry name" value="Ribosome_mat_SBDS_CS"/>
</dbReference>
<keyword evidence="12" id="KW-1185">Reference proteome</keyword>
<dbReference type="Pfam" id="PF01172">
    <property type="entry name" value="SBDS_N"/>
    <property type="match status" value="1"/>
</dbReference>
<dbReference type="FunFam" id="3.30.1250.10:FF:000001">
    <property type="entry name" value="SBDS, ribosome maturation factor"/>
    <property type="match status" value="1"/>
</dbReference>
<evidence type="ECO:0000256" key="7">
    <source>
        <dbReference type="ARBA" id="ARBA00023242"/>
    </source>
</evidence>
<evidence type="ECO:0000256" key="6">
    <source>
        <dbReference type="ARBA" id="ARBA00022517"/>
    </source>
</evidence>
<dbReference type="InterPro" id="IPR018978">
    <property type="entry name" value="SDO1/SBDS_central"/>
</dbReference>
<reference evidence="11" key="1">
    <citation type="submission" date="2021-06" db="EMBL/GenBank/DDBJ databases">
        <authorList>
            <person name="Hodson N. C."/>
            <person name="Mongue J. A."/>
            <person name="Jaron S. K."/>
        </authorList>
    </citation>
    <scope>NUCLEOTIDE SEQUENCE</scope>
</reference>
<keyword evidence="5" id="KW-0963">Cytoplasm</keyword>
<evidence type="ECO:0000256" key="4">
    <source>
        <dbReference type="ARBA" id="ARBA00014814"/>
    </source>
</evidence>
<evidence type="ECO:0000256" key="3">
    <source>
        <dbReference type="ARBA" id="ARBA00007433"/>
    </source>
</evidence>
<dbReference type="NCBIfam" id="TIGR00291">
    <property type="entry name" value="RNA_SBDS"/>
    <property type="match status" value="1"/>
</dbReference>
<feature type="domain" description="Ribosome maturation protein SDO1/SBDS C-terminal" evidence="10">
    <location>
        <begin position="173"/>
        <end position="240"/>
    </location>
</feature>
<dbReference type="OrthoDB" id="10253092at2759"/>
<dbReference type="InterPro" id="IPR019783">
    <property type="entry name" value="SDO1/SBDS_N"/>
</dbReference>
<evidence type="ECO:0000256" key="5">
    <source>
        <dbReference type="ARBA" id="ARBA00022490"/>
    </source>
</evidence>
<dbReference type="PANTHER" id="PTHR10927">
    <property type="entry name" value="RIBOSOME MATURATION PROTEIN SBDS"/>
    <property type="match status" value="1"/>
</dbReference>
<dbReference type="AlphaFoldDB" id="A0A8J2KG34"/>
<evidence type="ECO:0000256" key="2">
    <source>
        <dbReference type="ARBA" id="ARBA00004496"/>
    </source>
</evidence>
<accession>A0A8J2KG34</accession>
<dbReference type="InterPro" id="IPR046928">
    <property type="entry name" value="SDO1/SBDS_C"/>
</dbReference>
<sequence length="251" mass="28352">MSKIFTPTNQIRLTNVAIVRMKKGGKRFEIACYKNKVLSWRNKVEKDIDEVLQTHSVFMNVSKGQVAKREDLLAAFATDDQTAVCKLILEKGELQVSERERTEQLDALMKDVANTIAGLCVNPDTKRPYPVSIIEKGLKEVHFTAKAGRNSKQQALEAIPKLKTAMNIDRAQMRVRVSMGTSQWKSISEKVEQMGSLEDKEWNGDNATMTLVIDPGHYRQLDDLIRSETKGKGMLEVLNLKEIQDGEETVE</sequence>
<evidence type="ECO:0000259" key="9">
    <source>
        <dbReference type="Pfam" id="PF09377"/>
    </source>
</evidence>
<proteinExistence type="inferred from homology"/>
<dbReference type="Pfam" id="PF20268">
    <property type="entry name" value="SBDS_C"/>
    <property type="match status" value="1"/>
</dbReference>
<evidence type="ECO:0000259" key="10">
    <source>
        <dbReference type="Pfam" id="PF20268"/>
    </source>
</evidence>
<gene>
    <name evidence="11" type="ORF">AFUS01_LOCUS24574</name>
</gene>
<comment type="subcellular location">
    <subcellularLocation>
        <location evidence="2">Cytoplasm</location>
    </subcellularLocation>
    <subcellularLocation>
        <location evidence="1">Nucleus</location>
    </subcellularLocation>
</comment>
<dbReference type="Proteomes" id="UP000708208">
    <property type="component" value="Unassembled WGS sequence"/>
</dbReference>
<protein>
    <recommendedName>
        <fullName evidence="4">Ribosome maturation protein SBDS</fullName>
    </recommendedName>
</protein>